<evidence type="ECO:0000256" key="4">
    <source>
        <dbReference type="ARBA" id="ARBA00022777"/>
    </source>
</evidence>
<feature type="binding site" evidence="9">
    <location>
        <position position="317"/>
    </location>
    <ligand>
        <name>K(+)</name>
        <dbReference type="ChEBI" id="CHEBI:29103"/>
    </ligand>
</feature>
<feature type="binding site" evidence="9">
    <location>
        <begin position="277"/>
        <end position="278"/>
    </location>
    <ligand>
        <name>ATP</name>
        <dbReference type="ChEBI" id="CHEBI:30616"/>
    </ligand>
</feature>
<keyword evidence="8 9" id="KW-0119">Carbohydrate metabolism</keyword>
<protein>
    <recommendedName>
        <fullName evidence="9">Ribokinase</fullName>
        <shortName evidence="9">RK</shortName>
        <ecNumber evidence="9">2.7.1.15</ecNumber>
    </recommendedName>
</protein>
<dbReference type="PANTHER" id="PTHR10584:SF166">
    <property type="entry name" value="RIBOKINASE"/>
    <property type="match status" value="1"/>
</dbReference>
<evidence type="ECO:0000313" key="11">
    <source>
        <dbReference type="EMBL" id="PJM72799.1"/>
    </source>
</evidence>
<name>A0A2M9H7L2_9BIFI</name>
<feature type="binding site" evidence="9">
    <location>
        <begin position="60"/>
        <end position="64"/>
    </location>
    <ligand>
        <name>substrate</name>
    </ligand>
</feature>
<evidence type="ECO:0000256" key="9">
    <source>
        <dbReference type="HAMAP-Rule" id="MF_01987"/>
    </source>
</evidence>
<organism evidence="11 12">
    <name type="scientific">Bifidobacterium primatium</name>
    <dbReference type="NCBI Taxonomy" id="2045438"/>
    <lineage>
        <taxon>Bacteria</taxon>
        <taxon>Bacillati</taxon>
        <taxon>Actinomycetota</taxon>
        <taxon>Actinomycetes</taxon>
        <taxon>Bifidobacteriales</taxon>
        <taxon>Bifidobacteriaceae</taxon>
        <taxon>Bifidobacterium</taxon>
    </lineage>
</organism>
<gene>
    <name evidence="9" type="primary">rbsK</name>
    <name evidence="11" type="ORF">CS006_08325</name>
</gene>
<keyword evidence="3 9" id="KW-0547">Nucleotide-binding</keyword>
<evidence type="ECO:0000256" key="7">
    <source>
        <dbReference type="ARBA" id="ARBA00022958"/>
    </source>
</evidence>
<evidence type="ECO:0000256" key="1">
    <source>
        <dbReference type="ARBA" id="ARBA00022679"/>
    </source>
</evidence>
<dbReference type="GO" id="GO:0004747">
    <property type="term" value="F:ribokinase activity"/>
    <property type="evidence" value="ECO:0007669"/>
    <property type="project" value="UniProtKB-UniRule"/>
</dbReference>
<feature type="binding site" evidence="9">
    <location>
        <begin position="32"/>
        <end position="34"/>
    </location>
    <ligand>
        <name>substrate</name>
    </ligand>
</feature>
<comment type="function">
    <text evidence="9">Catalyzes the phosphorylation of ribose at O-5 in a reaction requiring ATP and magnesium. The resulting D-ribose-5-phosphate can then be used either for sythesis of nucleotides, histidine, and tryptophan, or as a component of the pentose phosphate pathway.</text>
</comment>
<dbReference type="PRINTS" id="PR00990">
    <property type="entry name" value="RIBOKINASE"/>
</dbReference>
<keyword evidence="9" id="KW-0963">Cytoplasm</keyword>
<comment type="catalytic activity">
    <reaction evidence="9">
        <text>D-ribose + ATP = D-ribose 5-phosphate + ADP + H(+)</text>
        <dbReference type="Rhea" id="RHEA:13697"/>
        <dbReference type="ChEBI" id="CHEBI:15378"/>
        <dbReference type="ChEBI" id="CHEBI:30616"/>
        <dbReference type="ChEBI" id="CHEBI:47013"/>
        <dbReference type="ChEBI" id="CHEBI:78346"/>
        <dbReference type="ChEBI" id="CHEBI:456216"/>
        <dbReference type="EC" id="2.7.1.15"/>
    </reaction>
</comment>
<keyword evidence="4 9" id="KW-0418">Kinase</keyword>
<feature type="binding site" evidence="9">
    <location>
        <begin position="246"/>
        <end position="251"/>
    </location>
    <ligand>
        <name>ATP</name>
        <dbReference type="ChEBI" id="CHEBI:30616"/>
    </ligand>
</feature>
<dbReference type="EC" id="2.7.1.15" evidence="9"/>
<evidence type="ECO:0000256" key="6">
    <source>
        <dbReference type="ARBA" id="ARBA00022842"/>
    </source>
</evidence>
<comment type="subunit">
    <text evidence="9">Homodimer.</text>
</comment>
<dbReference type="GO" id="GO:0046872">
    <property type="term" value="F:metal ion binding"/>
    <property type="evidence" value="ECO:0007669"/>
    <property type="project" value="UniProtKB-KW"/>
</dbReference>
<feature type="binding site" evidence="9">
    <location>
        <position position="311"/>
    </location>
    <ligand>
        <name>K(+)</name>
        <dbReference type="ChEBI" id="CHEBI:29103"/>
    </ligand>
</feature>
<dbReference type="HAMAP" id="MF_01987">
    <property type="entry name" value="Ribokinase"/>
    <property type="match status" value="1"/>
</dbReference>
<comment type="caution">
    <text evidence="11">The sequence shown here is derived from an EMBL/GenBank/DDBJ whole genome shotgun (WGS) entry which is preliminary data.</text>
</comment>
<dbReference type="Gene3D" id="3.40.1190.20">
    <property type="match status" value="1"/>
</dbReference>
<comment type="subcellular location">
    <subcellularLocation>
        <location evidence="9">Cytoplasm</location>
    </subcellularLocation>
</comment>
<dbReference type="InterPro" id="IPR029056">
    <property type="entry name" value="Ribokinase-like"/>
</dbReference>
<dbReference type="CDD" id="cd01174">
    <property type="entry name" value="ribokinase"/>
    <property type="match status" value="1"/>
</dbReference>
<dbReference type="InterPro" id="IPR011611">
    <property type="entry name" value="PfkB_dom"/>
</dbReference>
<evidence type="ECO:0000313" key="12">
    <source>
        <dbReference type="Proteomes" id="UP000229095"/>
    </source>
</evidence>
<dbReference type="OrthoDB" id="9775849at2"/>
<reference evidence="11 12" key="1">
    <citation type="submission" date="2017-10" db="EMBL/GenBank/DDBJ databases">
        <title>Draft genome sequences of strains TRE 1, TRE 9, TRE H and TRI 7, isolated from tamarins, belonging to four potential novel Bifidobacterium species.</title>
        <authorList>
            <person name="Mattarelli P."/>
            <person name="Modesto M."/>
            <person name="Puglisi E."/>
            <person name="Morelli L."/>
            <person name="Spezio C."/>
            <person name="Bonetti A."/>
            <person name="Sandri C."/>
        </authorList>
    </citation>
    <scope>NUCLEOTIDE SEQUENCE [LARGE SCALE GENOMIC DNA]</scope>
    <source>
        <strain evidence="12">TRE1</strain>
    </source>
</reference>
<feature type="binding site" evidence="9">
    <location>
        <position position="274"/>
    </location>
    <ligand>
        <name>K(+)</name>
        <dbReference type="ChEBI" id="CHEBI:29103"/>
    </ligand>
</feature>
<comment type="activity regulation">
    <text evidence="9">Activated by a monovalent cation that binds near, but not in, the active site. The most likely occupant of the site in vivo is potassium. Ion binding induces a conformational change that may alter substrate affinity.</text>
</comment>
<dbReference type="AlphaFoldDB" id="A0A2M9H7L2"/>
<feature type="binding site" evidence="9">
    <location>
        <position position="278"/>
    </location>
    <ligand>
        <name>substrate</name>
    </ligand>
</feature>
<keyword evidence="5 9" id="KW-0067">ATP-binding</keyword>
<dbReference type="Proteomes" id="UP000229095">
    <property type="component" value="Unassembled WGS sequence"/>
</dbReference>
<dbReference type="GO" id="GO:0005829">
    <property type="term" value="C:cytosol"/>
    <property type="evidence" value="ECO:0007669"/>
    <property type="project" value="TreeGrafter"/>
</dbReference>
<evidence type="ECO:0000256" key="5">
    <source>
        <dbReference type="ARBA" id="ARBA00022840"/>
    </source>
</evidence>
<comment type="caution">
    <text evidence="9">Lacks conserved residue(s) required for the propagation of feature annotation.</text>
</comment>
<keyword evidence="12" id="KW-1185">Reference proteome</keyword>
<dbReference type="SUPFAM" id="SSF53613">
    <property type="entry name" value="Ribokinase-like"/>
    <property type="match status" value="1"/>
</dbReference>
<feature type="binding site" evidence="9">
    <location>
        <position position="205"/>
    </location>
    <ligand>
        <name>ATP</name>
        <dbReference type="ChEBI" id="CHEBI:30616"/>
    </ligand>
</feature>
<feature type="binding site" evidence="9">
    <location>
        <position position="308"/>
    </location>
    <ligand>
        <name>K(+)</name>
        <dbReference type="ChEBI" id="CHEBI:29103"/>
    </ligand>
</feature>
<keyword evidence="6 9" id="KW-0460">Magnesium</keyword>
<keyword evidence="2 9" id="KW-0479">Metal-binding</keyword>
<comment type="similarity">
    <text evidence="9">Belongs to the carbohydrate kinase PfkB family. Ribokinase subfamily.</text>
</comment>
<dbReference type="EMBL" id="PEBI01000004">
    <property type="protein sequence ID" value="PJM72799.1"/>
    <property type="molecule type" value="Genomic_DNA"/>
</dbReference>
<feature type="domain" description="Carbohydrate kinase PfkB" evidence="10">
    <location>
        <begin position="24"/>
        <end position="317"/>
    </location>
</feature>
<evidence type="ECO:0000256" key="2">
    <source>
        <dbReference type="ARBA" id="ARBA00022723"/>
    </source>
</evidence>
<dbReference type="InterPro" id="IPR002139">
    <property type="entry name" value="Ribo/fructo_kinase"/>
</dbReference>
<sequence length="329" mass="34190">MNVVNIGRDEALGHLDSFAQTDRSLIVVGSMNADYTVTTERLPQPGETVNGGPLRVLPGGKSGNQAATAAKIGANVHMLGAVGDDDNGRFLLDRLAEAGVRTDDVKHVDGASGTTVITVDSHGENTIVYSPGSNGKVTVEYVRDHADLIADAAVLGLCLESPMPTVIESARIAHKAGVKVLVNDSPFIPELPRDLIDNADILLVNEHEMSQLLGIDEPGDGDWDAVDWDAIVAQMAGFGFDQAVVTLGGDGSVVIDSGRAHRIAPVKVDAVDTTGCGDSFMGTILAGLASGHDLVTSAQVASYVSAYAATGQGAQASYGTTRQVRELFS</sequence>
<proteinExistence type="inferred from homology"/>
<keyword evidence="7 9" id="KW-0630">Potassium</keyword>
<feature type="binding site" evidence="9">
    <location>
        <position position="313"/>
    </location>
    <ligand>
        <name>K(+)</name>
        <dbReference type="ChEBI" id="CHEBI:29103"/>
    </ligand>
</feature>
<accession>A0A2M9H7L2</accession>
<dbReference type="Pfam" id="PF00294">
    <property type="entry name" value="PfkB"/>
    <property type="match status" value="1"/>
</dbReference>
<dbReference type="GO" id="GO:0019303">
    <property type="term" value="P:D-ribose catabolic process"/>
    <property type="evidence" value="ECO:0007669"/>
    <property type="project" value="UniProtKB-UniRule"/>
</dbReference>
<keyword evidence="1 9" id="KW-0808">Transferase</keyword>
<evidence type="ECO:0000259" key="10">
    <source>
        <dbReference type="Pfam" id="PF00294"/>
    </source>
</evidence>
<dbReference type="PANTHER" id="PTHR10584">
    <property type="entry name" value="SUGAR KINASE"/>
    <property type="match status" value="1"/>
</dbReference>
<evidence type="ECO:0000256" key="3">
    <source>
        <dbReference type="ARBA" id="ARBA00022741"/>
    </source>
</evidence>
<feature type="binding site" evidence="9">
    <location>
        <position position="272"/>
    </location>
    <ligand>
        <name>K(+)</name>
        <dbReference type="ChEBI" id="CHEBI:29103"/>
    </ligand>
</feature>
<feature type="active site" description="Proton acceptor" evidence="9">
    <location>
        <position position="278"/>
    </location>
</feature>
<comment type="pathway">
    <text evidence="9">Carbohydrate metabolism; D-ribose degradation; D-ribose 5-phosphate from beta-D-ribopyranose: step 2/2.</text>
</comment>
<dbReference type="InterPro" id="IPR011877">
    <property type="entry name" value="Ribokinase"/>
</dbReference>
<evidence type="ECO:0000256" key="8">
    <source>
        <dbReference type="ARBA" id="ARBA00023277"/>
    </source>
</evidence>
<dbReference type="GO" id="GO:0005524">
    <property type="term" value="F:ATP binding"/>
    <property type="evidence" value="ECO:0007669"/>
    <property type="project" value="UniProtKB-UniRule"/>
</dbReference>
<feature type="binding site" evidence="9">
    <location>
        <position position="160"/>
    </location>
    <ligand>
        <name>substrate</name>
    </ligand>
</feature>
<comment type="cofactor">
    <cofactor evidence="9">
        <name>Mg(2+)</name>
        <dbReference type="ChEBI" id="CHEBI:18420"/>
    </cofactor>
    <text evidence="9">Requires a divalent cation, most likely magnesium in vivo, as an electrophilic catalyst to aid phosphoryl group transfer. It is the chelate of the metal and the nucleotide that is the actual substrate.</text>
</comment>
<dbReference type="UniPathway" id="UPA00916">
    <property type="reaction ID" value="UER00889"/>
</dbReference>